<proteinExistence type="predicted"/>
<dbReference type="Pfam" id="PF08305">
    <property type="entry name" value="NPCBM"/>
    <property type="match status" value="1"/>
</dbReference>
<sequence>MKSKVIILSVLCVITLPLLYGCTTVKQAKEETENYVESYNSGSIDYEAAVDGLSGIETDNQEVEQYITQKKADLADLRKSKLNYDKAEELYNSEKYGAAIPYYEKVSVNDTNYDDSQNKIKESETKFIEMTVAEAEIYVKDKKYLKAIDVYKSAMKVYDDGSLSGKIEDVEKTYRDYMESEAASYEKEKDWSDAIGIYDELENYFKDDSYKVKKAETKNECINAAIDKAETHTKNNEYDTAKKVINDAINIVGKDVELLDELERISSFEPVSLSDLDEFYKDSDIHKWAGIDKDNTGTSYSSGILLSESGGYMFSDSESSEIEYLLGGKYDKLSGKVVLHYDCKDNAESSAAGKVKIYGDGELLYSSDVVKSGVLPQNFDLNITGVNRLKIEFIWMLTPYGFDMGQIEIGVVTPIVQKSYMSKK</sequence>
<feature type="chain" id="PRO_5042618375" description="Glycosyl hydrolase family 98 putative carbohydrate-binding module domain-containing protein" evidence="1">
    <location>
        <begin position="29"/>
        <end position="424"/>
    </location>
</feature>
<dbReference type="Gene3D" id="2.60.120.1060">
    <property type="entry name" value="NPCBM/NEW2 domain"/>
    <property type="match status" value="1"/>
</dbReference>
<protein>
    <recommendedName>
        <fullName evidence="2">Glycosyl hydrolase family 98 putative carbohydrate-binding module domain-containing protein</fullName>
    </recommendedName>
</protein>
<dbReference type="SUPFAM" id="SSF48452">
    <property type="entry name" value="TPR-like"/>
    <property type="match status" value="1"/>
</dbReference>
<dbReference type="EMBL" id="BLYL01000001">
    <property type="protein sequence ID" value="GFO93263.1"/>
    <property type="molecule type" value="Genomic_DNA"/>
</dbReference>
<feature type="signal peptide" evidence="1">
    <location>
        <begin position="1"/>
        <end position="28"/>
    </location>
</feature>
<organism evidence="3 4">
    <name type="scientific">Coprococcus eutactus</name>
    <dbReference type="NCBI Taxonomy" id="33043"/>
    <lineage>
        <taxon>Bacteria</taxon>
        <taxon>Bacillati</taxon>
        <taxon>Bacillota</taxon>
        <taxon>Clostridia</taxon>
        <taxon>Lachnospirales</taxon>
        <taxon>Lachnospiraceae</taxon>
        <taxon>Coprococcus</taxon>
    </lineage>
</organism>
<dbReference type="InterPro" id="IPR013222">
    <property type="entry name" value="Glyco_hyd_98_carb-bd"/>
</dbReference>
<feature type="domain" description="Glycosyl hydrolase family 98 putative carbohydrate-binding module" evidence="2">
    <location>
        <begin position="319"/>
        <end position="391"/>
    </location>
</feature>
<dbReference type="Proteomes" id="UP000660047">
    <property type="component" value="Unassembled WGS sequence"/>
</dbReference>
<dbReference type="InterPro" id="IPR011990">
    <property type="entry name" value="TPR-like_helical_dom_sf"/>
</dbReference>
<evidence type="ECO:0000313" key="4">
    <source>
        <dbReference type="Proteomes" id="UP000660047"/>
    </source>
</evidence>
<dbReference type="InterPro" id="IPR008979">
    <property type="entry name" value="Galactose-bd-like_sf"/>
</dbReference>
<gene>
    <name evidence="3" type="ORF">COEU31_03090</name>
</gene>
<dbReference type="PROSITE" id="PS51257">
    <property type="entry name" value="PROKAR_LIPOPROTEIN"/>
    <property type="match status" value="1"/>
</dbReference>
<evidence type="ECO:0000256" key="1">
    <source>
        <dbReference type="SAM" id="SignalP"/>
    </source>
</evidence>
<evidence type="ECO:0000259" key="2">
    <source>
        <dbReference type="Pfam" id="PF08305"/>
    </source>
</evidence>
<keyword evidence="1" id="KW-0732">Signal</keyword>
<accession>A0AAI9K108</accession>
<dbReference type="Gene3D" id="1.25.40.10">
    <property type="entry name" value="Tetratricopeptide repeat domain"/>
    <property type="match status" value="1"/>
</dbReference>
<dbReference type="AlphaFoldDB" id="A0AAI9K108"/>
<name>A0AAI9K108_9FIRM</name>
<dbReference type="RefSeq" id="WP_022216369.1">
    <property type="nucleotide sequence ID" value="NZ_BLYL01000001.1"/>
</dbReference>
<reference evidence="3" key="1">
    <citation type="submission" date="2020-06" db="EMBL/GenBank/DDBJ databases">
        <title>Characterization of fructooligosaccharide metabolism and fructooligosaccharide-degrading enzymes in human commensal butyrate producers.</title>
        <authorList>
            <person name="Tanno H."/>
            <person name="Fujii T."/>
            <person name="Hirano K."/>
            <person name="Maeno S."/>
            <person name="Tonozuka T."/>
            <person name="Sakamoto M."/>
            <person name="Ohkuma M."/>
            <person name="Tochio T."/>
            <person name="Endo A."/>
        </authorList>
    </citation>
    <scope>NUCLEOTIDE SEQUENCE</scope>
    <source>
        <strain evidence="3">JCM 31265</strain>
    </source>
</reference>
<evidence type="ECO:0000313" key="3">
    <source>
        <dbReference type="EMBL" id="GFO93263.1"/>
    </source>
</evidence>
<comment type="caution">
    <text evidence="3">The sequence shown here is derived from an EMBL/GenBank/DDBJ whole genome shotgun (WGS) entry which is preliminary data.</text>
</comment>
<dbReference type="InterPro" id="IPR038637">
    <property type="entry name" value="NPCBM_sf"/>
</dbReference>
<dbReference type="SUPFAM" id="SSF49785">
    <property type="entry name" value="Galactose-binding domain-like"/>
    <property type="match status" value="1"/>
</dbReference>